<sequence length="268" mass="28337">MAADAGMMGSMRVAMATDAGHPGRTNEDFAGAVPCGMVLVDGAGGISGADEVCHHGIAWYATRLGGALLGALSEDRSLRGVLAEGIERVTDQHRDTCDVTHPISPFAAVAMLRFSGGTVEHLVLGDAVAVVGRAVGEPVVAHDPREVVIARSFEERLRDVPEGGDEYRRLFMELRARRNSPGGFWVAKDDPRVVDEAVTGECPADDVRTAALLSNGASRLVDTFGLTGWPGLLRLLEADGPAEVVRRVREAEAREGVATDDATVISRT</sequence>
<proteinExistence type="predicted"/>
<organism evidence="1 2">
    <name type="scientific">Micromonospora tulbaghiae</name>
    <dbReference type="NCBI Taxonomy" id="479978"/>
    <lineage>
        <taxon>Bacteria</taxon>
        <taxon>Bacillati</taxon>
        <taxon>Actinomycetota</taxon>
        <taxon>Actinomycetes</taxon>
        <taxon>Micromonosporales</taxon>
        <taxon>Micromonosporaceae</taxon>
        <taxon>Micromonospora</taxon>
    </lineage>
</organism>
<comment type="caution">
    <text evidence="1">The sequence shown here is derived from an EMBL/GenBank/DDBJ whole genome shotgun (WGS) entry which is preliminary data.</text>
</comment>
<protein>
    <recommendedName>
        <fullName evidence="3">Protein phosphatase 2C</fullName>
    </recommendedName>
</protein>
<accession>A0ABY0KUH4</accession>
<evidence type="ECO:0000313" key="2">
    <source>
        <dbReference type="Proteomes" id="UP000199405"/>
    </source>
</evidence>
<dbReference type="SUPFAM" id="SSF81606">
    <property type="entry name" value="PP2C-like"/>
    <property type="match status" value="1"/>
</dbReference>
<keyword evidence="2" id="KW-1185">Reference proteome</keyword>
<reference evidence="1 2" key="1">
    <citation type="submission" date="2016-06" db="EMBL/GenBank/DDBJ databases">
        <authorList>
            <person name="Varghese N."/>
            <person name="Submissions Spin"/>
        </authorList>
    </citation>
    <scope>NUCLEOTIDE SEQUENCE [LARGE SCALE GENOMIC DNA]</scope>
    <source>
        <strain evidence="1 2">DSM 45142</strain>
    </source>
</reference>
<dbReference type="Proteomes" id="UP000199405">
    <property type="component" value="Unassembled WGS sequence"/>
</dbReference>
<evidence type="ECO:0000313" key="1">
    <source>
        <dbReference type="EMBL" id="SCF13182.1"/>
    </source>
</evidence>
<gene>
    <name evidence="1" type="ORF">GA0070562_0428</name>
</gene>
<name>A0ABY0KUH4_9ACTN</name>
<evidence type="ECO:0008006" key="3">
    <source>
        <dbReference type="Google" id="ProtNLM"/>
    </source>
</evidence>
<dbReference type="EMBL" id="FMCQ01000011">
    <property type="protein sequence ID" value="SCF13182.1"/>
    <property type="molecule type" value="Genomic_DNA"/>
</dbReference>
<dbReference type="InterPro" id="IPR036457">
    <property type="entry name" value="PPM-type-like_dom_sf"/>
</dbReference>